<keyword evidence="3" id="KW-0564">Palmitate</keyword>
<evidence type="ECO:0000256" key="1">
    <source>
        <dbReference type="ARBA" id="ARBA00022729"/>
    </source>
</evidence>
<keyword evidence="4" id="KW-0998">Cell outer membrane</keyword>
<evidence type="ECO:0000256" key="4">
    <source>
        <dbReference type="ARBA" id="ARBA00023237"/>
    </source>
</evidence>
<dbReference type="InterPro" id="IPR017689">
    <property type="entry name" value="BamD"/>
</dbReference>
<dbReference type="PROSITE" id="PS51257">
    <property type="entry name" value="PROKAR_LIPOPROTEIN"/>
    <property type="match status" value="1"/>
</dbReference>
<organism evidence="6">
    <name type="scientific">Cyprideis torosa</name>
    <dbReference type="NCBI Taxonomy" id="163714"/>
    <lineage>
        <taxon>Eukaryota</taxon>
        <taxon>Metazoa</taxon>
        <taxon>Ecdysozoa</taxon>
        <taxon>Arthropoda</taxon>
        <taxon>Crustacea</taxon>
        <taxon>Oligostraca</taxon>
        <taxon>Ostracoda</taxon>
        <taxon>Podocopa</taxon>
        <taxon>Podocopida</taxon>
        <taxon>Cytherocopina</taxon>
        <taxon>Cytheroidea</taxon>
        <taxon>Cytherideidae</taxon>
        <taxon>Cyprideis</taxon>
    </lineage>
</organism>
<evidence type="ECO:0000256" key="5">
    <source>
        <dbReference type="ARBA" id="ARBA00023288"/>
    </source>
</evidence>
<dbReference type="NCBIfam" id="TIGR03302">
    <property type="entry name" value="OM_YfiO"/>
    <property type="match status" value="1"/>
</dbReference>
<dbReference type="PANTHER" id="PTHR37423:SF1">
    <property type="entry name" value="OUTER MEMBRANE PROTEIN ASSEMBLY FACTOR BAMD"/>
    <property type="match status" value="1"/>
</dbReference>
<dbReference type="InterPro" id="IPR039565">
    <property type="entry name" value="BamD-like"/>
</dbReference>
<keyword evidence="5" id="KW-0449">Lipoprotein</keyword>
<keyword evidence="2" id="KW-0472">Membrane</keyword>
<dbReference type="CDD" id="cd15830">
    <property type="entry name" value="BamD"/>
    <property type="match status" value="1"/>
</dbReference>
<keyword evidence="1" id="KW-0732">Signal</keyword>
<dbReference type="Pfam" id="PF13525">
    <property type="entry name" value="YfiO"/>
    <property type="match status" value="1"/>
</dbReference>
<name>A0A7R8WSC9_9CRUS</name>
<proteinExistence type="inferred from homology"/>
<reference evidence="6" key="1">
    <citation type="submission" date="2020-11" db="EMBL/GenBank/DDBJ databases">
        <authorList>
            <person name="Tran Van P."/>
        </authorList>
    </citation>
    <scope>NUCLEOTIDE SEQUENCE</scope>
</reference>
<dbReference type="OrthoDB" id="8300473at2759"/>
<dbReference type="Gene3D" id="1.25.40.10">
    <property type="entry name" value="Tetratricopeptide repeat domain"/>
    <property type="match status" value="1"/>
</dbReference>
<sequence>MAMPTCRSFPTMLRAVIAVFTLTLLLGGCGGAKPLDDNASAEDLFRAAKQQLDKESYSRAADLYRQLLSRYPYGLYAQQGQIDLTYALYKDGSYSAAEVEADRFINLYPSHPYVDYLFYLKGLAAFHEDDSFWGRLAGRDDLSHRDPKSAKASFDAFRELVSRFPDSTYAADARERMAYLRSTMARHELNIANYYRGREAWVAVANRAAKVVETYPNTAEVEEALALQMEAYNQLQLLDLANDAYRVLEANFPDSRYLASQR</sequence>
<accession>A0A7R8WSC9</accession>
<protein>
    <submittedName>
        <fullName evidence="6">Uncharacterized protein</fullName>
    </submittedName>
</protein>
<dbReference type="PANTHER" id="PTHR37423">
    <property type="entry name" value="SOLUBLE LYTIC MUREIN TRANSGLYCOSYLASE-RELATED"/>
    <property type="match status" value="1"/>
</dbReference>
<gene>
    <name evidence="6" type="ORF">CTOB1V02_LOCUS11997</name>
</gene>
<dbReference type="HAMAP" id="MF_00922">
    <property type="entry name" value="OM_assembly_BamD"/>
    <property type="match status" value="1"/>
</dbReference>
<evidence type="ECO:0000256" key="2">
    <source>
        <dbReference type="ARBA" id="ARBA00023136"/>
    </source>
</evidence>
<evidence type="ECO:0000313" key="6">
    <source>
        <dbReference type="EMBL" id="CAD7234180.1"/>
    </source>
</evidence>
<dbReference type="InterPro" id="IPR011990">
    <property type="entry name" value="TPR-like_helical_dom_sf"/>
</dbReference>
<dbReference type="GO" id="GO:0051205">
    <property type="term" value="P:protein insertion into membrane"/>
    <property type="evidence" value="ECO:0007669"/>
    <property type="project" value="TreeGrafter"/>
</dbReference>
<evidence type="ECO:0000256" key="3">
    <source>
        <dbReference type="ARBA" id="ARBA00023139"/>
    </source>
</evidence>
<dbReference type="EMBL" id="OB667974">
    <property type="protein sequence ID" value="CAD7234180.1"/>
    <property type="molecule type" value="Genomic_DNA"/>
</dbReference>
<dbReference type="AlphaFoldDB" id="A0A7R8WSC9"/>
<dbReference type="SUPFAM" id="SSF48452">
    <property type="entry name" value="TPR-like"/>
    <property type="match status" value="1"/>
</dbReference>